<name>A0AAP0ISX6_9MAGN</name>
<evidence type="ECO:0000313" key="1">
    <source>
        <dbReference type="EMBL" id="KAK9120830.1"/>
    </source>
</evidence>
<protein>
    <submittedName>
        <fullName evidence="1">Uncharacterized protein</fullName>
    </submittedName>
</protein>
<keyword evidence="2" id="KW-1185">Reference proteome</keyword>
<comment type="caution">
    <text evidence="1">The sequence shown here is derived from an EMBL/GenBank/DDBJ whole genome shotgun (WGS) entry which is preliminary data.</text>
</comment>
<accession>A0AAP0ISX6</accession>
<gene>
    <name evidence="1" type="ORF">Syun_018447</name>
</gene>
<dbReference type="AlphaFoldDB" id="A0AAP0ISX6"/>
<organism evidence="1 2">
    <name type="scientific">Stephania yunnanensis</name>
    <dbReference type="NCBI Taxonomy" id="152371"/>
    <lineage>
        <taxon>Eukaryota</taxon>
        <taxon>Viridiplantae</taxon>
        <taxon>Streptophyta</taxon>
        <taxon>Embryophyta</taxon>
        <taxon>Tracheophyta</taxon>
        <taxon>Spermatophyta</taxon>
        <taxon>Magnoliopsida</taxon>
        <taxon>Ranunculales</taxon>
        <taxon>Menispermaceae</taxon>
        <taxon>Menispermoideae</taxon>
        <taxon>Cissampelideae</taxon>
        <taxon>Stephania</taxon>
    </lineage>
</organism>
<proteinExistence type="predicted"/>
<sequence length="58" mass="6582">MLRDVSHHQDVARHHKGQSLTIASGDMKPILNFFVSSYPFQRGAGDSCTENPKKKKKR</sequence>
<reference evidence="1 2" key="1">
    <citation type="submission" date="2024-01" db="EMBL/GenBank/DDBJ databases">
        <title>Genome assemblies of Stephania.</title>
        <authorList>
            <person name="Yang L."/>
        </authorList>
    </citation>
    <scope>NUCLEOTIDE SEQUENCE [LARGE SCALE GENOMIC DNA]</scope>
    <source>
        <strain evidence="1">YNDBR</strain>
        <tissue evidence="1">Leaf</tissue>
    </source>
</reference>
<evidence type="ECO:0000313" key="2">
    <source>
        <dbReference type="Proteomes" id="UP001420932"/>
    </source>
</evidence>
<dbReference type="EMBL" id="JBBNAF010000008">
    <property type="protein sequence ID" value="KAK9120830.1"/>
    <property type="molecule type" value="Genomic_DNA"/>
</dbReference>
<dbReference type="Proteomes" id="UP001420932">
    <property type="component" value="Unassembled WGS sequence"/>
</dbReference>